<keyword evidence="1" id="KW-0812">Transmembrane</keyword>
<feature type="transmembrane region" description="Helical" evidence="1">
    <location>
        <begin position="21"/>
        <end position="48"/>
    </location>
</feature>
<evidence type="ECO:0008006" key="4">
    <source>
        <dbReference type="Google" id="ProtNLM"/>
    </source>
</evidence>
<name>A0A516IP46_9SPHN</name>
<keyword evidence="3" id="KW-1185">Reference proteome</keyword>
<evidence type="ECO:0000313" key="2">
    <source>
        <dbReference type="EMBL" id="QDP18554.1"/>
    </source>
</evidence>
<reference evidence="2 3" key="1">
    <citation type="submission" date="2019-07" db="EMBL/GenBank/DDBJ databases">
        <title>Sphingomonas AE3 Genome sequencing and assembly.</title>
        <authorList>
            <person name="Kim H."/>
        </authorList>
    </citation>
    <scope>NUCLEOTIDE SEQUENCE [LARGE SCALE GENOMIC DNA]</scope>
    <source>
        <strain evidence="2 3">AE3</strain>
    </source>
</reference>
<sequence>MADDPVARSPTLKAPETGVAAVGAGAGFTALFSAAVCCVLPLVFAAVGLGAGGLAAFVPYHWPLTIASAVAISIGWLLYWRKRRACAAEAECASAPPPRATLVLLCIATAAAALSAVWPRFIEQPLMKLLAGA</sequence>
<dbReference type="AlphaFoldDB" id="A0A516IP46"/>
<dbReference type="Gene3D" id="1.10.287.910">
    <property type="entry name" value="bacterial mercury transporter, merf"/>
    <property type="match status" value="1"/>
</dbReference>
<dbReference type="KEGG" id="sxa:FMM02_00400"/>
<evidence type="ECO:0000313" key="3">
    <source>
        <dbReference type="Proteomes" id="UP000321857"/>
    </source>
</evidence>
<proteinExistence type="predicted"/>
<gene>
    <name evidence="2" type="ORF">FMM02_00400</name>
</gene>
<keyword evidence="1" id="KW-1133">Transmembrane helix</keyword>
<organism evidence="2 3">
    <name type="scientific">Sphingomonas xanthus</name>
    <dbReference type="NCBI Taxonomy" id="2594473"/>
    <lineage>
        <taxon>Bacteria</taxon>
        <taxon>Pseudomonadati</taxon>
        <taxon>Pseudomonadota</taxon>
        <taxon>Alphaproteobacteria</taxon>
        <taxon>Sphingomonadales</taxon>
        <taxon>Sphingomonadaceae</taxon>
        <taxon>Sphingomonas</taxon>
    </lineage>
</organism>
<keyword evidence="1" id="KW-0472">Membrane</keyword>
<feature type="transmembrane region" description="Helical" evidence="1">
    <location>
        <begin position="100"/>
        <end position="118"/>
    </location>
</feature>
<dbReference type="RefSeq" id="WP_147493017.1">
    <property type="nucleotide sequence ID" value="NZ_CP041659.1"/>
</dbReference>
<accession>A0A516IP46</accession>
<dbReference type="Proteomes" id="UP000321857">
    <property type="component" value="Chromosome"/>
</dbReference>
<dbReference type="EMBL" id="CP041659">
    <property type="protein sequence ID" value="QDP18554.1"/>
    <property type="molecule type" value="Genomic_DNA"/>
</dbReference>
<feature type="transmembrane region" description="Helical" evidence="1">
    <location>
        <begin position="60"/>
        <end position="79"/>
    </location>
</feature>
<evidence type="ECO:0000256" key="1">
    <source>
        <dbReference type="SAM" id="Phobius"/>
    </source>
</evidence>
<protein>
    <recommendedName>
        <fullName evidence="4">Mercuric transport protein MerT</fullName>
    </recommendedName>
</protein>